<dbReference type="InterPro" id="IPR007848">
    <property type="entry name" value="Small_mtfrase_dom"/>
</dbReference>
<comment type="caution">
    <text evidence="4">The sequence shown here is derived from an EMBL/GenBank/DDBJ whole genome shotgun (WGS) entry which is preliminary data.</text>
</comment>
<name>A0ABW3T6M9_9CAUL</name>
<dbReference type="EMBL" id="JBHTLQ010000065">
    <property type="protein sequence ID" value="MFD1192583.1"/>
    <property type="molecule type" value="Genomic_DNA"/>
</dbReference>
<gene>
    <name evidence="4" type="ORF">ACFQ27_18475</name>
</gene>
<keyword evidence="2" id="KW-0949">S-adenosyl-L-methionine</keyword>
<organism evidence="4 5">
    <name type="scientific">Phenylobacterium conjunctum</name>
    <dbReference type="NCBI Taxonomy" id="1298959"/>
    <lineage>
        <taxon>Bacteria</taxon>
        <taxon>Pseudomonadati</taxon>
        <taxon>Pseudomonadota</taxon>
        <taxon>Alphaproteobacteria</taxon>
        <taxon>Caulobacterales</taxon>
        <taxon>Caulobacteraceae</taxon>
        <taxon>Phenylobacterium</taxon>
    </lineage>
</organism>
<dbReference type="PANTHER" id="PTHR47739:SF1">
    <property type="entry name" value="TRNA1(VAL) (ADENINE(37)-N6)-METHYLTRANSFERASE"/>
    <property type="match status" value="1"/>
</dbReference>
<dbReference type="GO" id="GO:0032259">
    <property type="term" value="P:methylation"/>
    <property type="evidence" value="ECO:0007669"/>
    <property type="project" value="UniProtKB-KW"/>
</dbReference>
<reference evidence="5" key="1">
    <citation type="journal article" date="2019" name="Int. J. Syst. Evol. Microbiol.">
        <title>The Global Catalogue of Microorganisms (GCM) 10K type strain sequencing project: providing services to taxonomists for standard genome sequencing and annotation.</title>
        <authorList>
            <consortium name="The Broad Institute Genomics Platform"/>
            <consortium name="The Broad Institute Genome Sequencing Center for Infectious Disease"/>
            <person name="Wu L."/>
            <person name="Ma J."/>
        </authorList>
    </citation>
    <scope>NUCLEOTIDE SEQUENCE [LARGE SCALE GENOMIC DNA]</scope>
    <source>
        <strain evidence="5">CCUG 55074</strain>
    </source>
</reference>
<evidence type="ECO:0000259" key="3">
    <source>
        <dbReference type="Pfam" id="PF05175"/>
    </source>
</evidence>
<dbReference type="CDD" id="cd02440">
    <property type="entry name" value="AdoMet_MTases"/>
    <property type="match status" value="1"/>
</dbReference>
<feature type="domain" description="Methyltransferase small" evidence="3">
    <location>
        <begin position="44"/>
        <end position="138"/>
    </location>
</feature>
<dbReference type="InterPro" id="IPR050210">
    <property type="entry name" value="tRNA_Adenine-N(6)_MTase"/>
</dbReference>
<accession>A0ABW3T6M9</accession>
<dbReference type="RefSeq" id="WP_377354626.1">
    <property type="nucleotide sequence ID" value="NZ_JBHTLQ010000065.1"/>
</dbReference>
<dbReference type="PANTHER" id="PTHR47739">
    <property type="entry name" value="TRNA1(VAL) (ADENINE(37)-N6)-METHYLTRANSFERASE"/>
    <property type="match status" value="1"/>
</dbReference>
<keyword evidence="5" id="KW-1185">Reference proteome</keyword>
<evidence type="ECO:0000256" key="2">
    <source>
        <dbReference type="ARBA" id="ARBA00022691"/>
    </source>
</evidence>
<dbReference type="InterPro" id="IPR029063">
    <property type="entry name" value="SAM-dependent_MTases_sf"/>
</dbReference>
<dbReference type="Proteomes" id="UP001597216">
    <property type="component" value="Unassembled WGS sequence"/>
</dbReference>
<evidence type="ECO:0000313" key="4">
    <source>
        <dbReference type="EMBL" id="MFD1192583.1"/>
    </source>
</evidence>
<dbReference type="Pfam" id="PF05175">
    <property type="entry name" value="MTS"/>
    <property type="match status" value="1"/>
</dbReference>
<protein>
    <submittedName>
        <fullName evidence="4">Methyltransferase</fullName>
    </submittedName>
</protein>
<proteinExistence type="predicted"/>
<evidence type="ECO:0000256" key="1">
    <source>
        <dbReference type="ARBA" id="ARBA00022603"/>
    </source>
</evidence>
<dbReference type="GO" id="GO:0008168">
    <property type="term" value="F:methyltransferase activity"/>
    <property type="evidence" value="ECO:0007669"/>
    <property type="project" value="UniProtKB-KW"/>
</dbReference>
<dbReference type="SUPFAM" id="SSF53335">
    <property type="entry name" value="S-adenosyl-L-methionine-dependent methyltransferases"/>
    <property type="match status" value="1"/>
</dbReference>
<keyword evidence="1 4" id="KW-0489">Methyltransferase</keyword>
<sequence>MSQIPTSEPVPPPPADAVSEDRVLGGRVVLAQPKRGYRAGLDAALLAAACDAGPGQRVLEAGCGPGAALLAAAIRRPRASFVGLERAPQALDLARRNVTANGLQARVEIREADVGQPFSRLGLAPFDAVMANPPFFDDPNALRAPDPAKTEAWMAEGGLAAWTGFLTKAVREGSSVTIVHRADRLADLLALLAPKCGSFQIRPIHPRAADPAKRVLVRAIKTGKAPLRLLPPLVLHPDGEAKHTPQTEAILRGEADLDWL</sequence>
<keyword evidence="1 4" id="KW-0808">Transferase</keyword>
<dbReference type="Gene3D" id="3.40.50.150">
    <property type="entry name" value="Vaccinia Virus protein VP39"/>
    <property type="match status" value="1"/>
</dbReference>
<evidence type="ECO:0000313" key="5">
    <source>
        <dbReference type="Proteomes" id="UP001597216"/>
    </source>
</evidence>